<comment type="caution">
    <text evidence="1">The sequence shown here is derived from an EMBL/GenBank/DDBJ whole genome shotgun (WGS) entry which is preliminary data.</text>
</comment>
<proteinExistence type="predicted"/>
<reference evidence="1 2" key="1">
    <citation type="submission" date="2021-06" db="EMBL/GenBank/DDBJ databases">
        <title>Caerostris extrusa draft genome.</title>
        <authorList>
            <person name="Kono N."/>
            <person name="Arakawa K."/>
        </authorList>
    </citation>
    <scope>NUCLEOTIDE SEQUENCE [LARGE SCALE GENOMIC DNA]</scope>
</reference>
<keyword evidence="2" id="KW-1185">Reference proteome</keyword>
<protein>
    <submittedName>
        <fullName evidence="1">Uncharacterized protein</fullName>
    </submittedName>
</protein>
<sequence length="82" mass="9153">MFVFHEYCLQSRDLQESESCKSSTGPLVGLMSTPLWLREKHTTGVGNLSNQLVRCGNEMMRSFPTPERVKMADSSSAVCLPD</sequence>
<name>A0AAV4XQN7_CAEEX</name>
<dbReference type="EMBL" id="BPLR01000645">
    <property type="protein sequence ID" value="GIY96301.1"/>
    <property type="molecule type" value="Genomic_DNA"/>
</dbReference>
<dbReference type="AlphaFoldDB" id="A0AAV4XQN7"/>
<dbReference type="Proteomes" id="UP001054945">
    <property type="component" value="Unassembled WGS sequence"/>
</dbReference>
<organism evidence="1 2">
    <name type="scientific">Caerostris extrusa</name>
    <name type="common">Bark spider</name>
    <name type="synonym">Caerostris bankana</name>
    <dbReference type="NCBI Taxonomy" id="172846"/>
    <lineage>
        <taxon>Eukaryota</taxon>
        <taxon>Metazoa</taxon>
        <taxon>Ecdysozoa</taxon>
        <taxon>Arthropoda</taxon>
        <taxon>Chelicerata</taxon>
        <taxon>Arachnida</taxon>
        <taxon>Araneae</taxon>
        <taxon>Araneomorphae</taxon>
        <taxon>Entelegynae</taxon>
        <taxon>Araneoidea</taxon>
        <taxon>Araneidae</taxon>
        <taxon>Caerostris</taxon>
    </lineage>
</organism>
<gene>
    <name evidence="1" type="ORF">CEXT_49311</name>
</gene>
<evidence type="ECO:0000313" key="2">
    <source>
        <dbReference type="Proteomes" id="UP001054945"/>
    </source>
</evidence>
<accession>A0AAV4XQN7</accession>
<evidence type="ECO:0000313" key="1">
    <source>
        <dbReference type="EMBL" id="GIY96301.1"/>
    </source>
</evidence>